<keyword evidence="6" id="KW-0862">Zinc</keyword>
<comment type="similarity">
    <text evidence="2">Belongs to the peptidase M13 family.</text>
</comment>
<dbReference type="InterPro" id="IPR018497">
    <property type="entry name" value="Peptidase_M13_C"/>
</dbReference>
<evidence type="ECO:0000256" key="7">
    <source>
        <dbReference type="ARBA" id="ARBA00023049"/>
    </source>
</evidence>
<keyword evidence="7" id="KW-0482">Metalloprotease</keyword>
<evidence type="ECO:0000256" key="4">
    <source>
        <dbReference type="ARBA" id="ARBA00022723"/>
    </source>
</evidence>
<keyword evidence="3" id="KW-0645">Protease</keyword>
<protein>
    <recommendedName>
        <fullName evidence="12">Zincin</fullName>
    </recommendedName>
</protein>
<keyword evidence="5" id="KW-0378">Hydrolase</keyword>
<evidence type="ECO:0000256" key="5">
    <source>
        <dbReference type="ARBA" id="ARBA00022801"/>
    </source>
</evidence>
<dbReference type="Pfam" id="PF05649">
    <property type="entry name" value="Peptidase_M13_N"/>
    <property type="match status" value="1"/>
</dbReference>
<evidence type="ECO:0000313" key="10">
    <source>
        <dbReference type="EMBL" id="KAJ3140365.1"/>
    </source>
</evidence>
<feature type="domain" description="Peptidase M13 N-terminal" evidence="9">
    <location>
        <begin position="85"/>
        <end position="521"/>
    </location>
</feature>
<dbReference type="InterPro" id="IPR000718">
    <property type="entry name" value="Peptidase_M13"/>
</dbReference>
<dbReference type="InterPro" id="IPR042089">
    <property type="entry name" value="Peptidase_M13_dom_2"/>
</dbReference>
<proteinExistence type="inferred from homology"/>
<evidence type="ECO:0000256" key="2">
    <source>
        <dbReference type="ARBA" id="ARBA00007357"/>
    </source>
</evidence>
<evidence type="ECO:0000256" key="3">
    <source>
        <dbReference type="ARBA" id="ARBA00022670"/>
    </source>
</evidence>
<feature type="domain" description="Peptidase M13 C-terminal" evidence="8">
    <location>
        <begin position="627"/>
        <end position="801"/>
    </location>
</feature>
<name>A0AAD5XH22_9FUNG</name>
<comment type="caution">
    <text evidence="10">The sequence shown here is derived from an EMBL/GenBank/DDBJ whole genome shotgun (WGS) entry which is preliminary data.</text>
</comment>
<sequence>MEIRGTTNPKNGLLNVAFGKKVSRMPNFKKTTTQTTATTITDAGVKKTTTHVKTVYSLIADLAAAAIAQSETSETTSGSTKPRAQDDLYLHANHEWLNDPKNVIPPEYPSWGAFMALRDDSLKNQLGLLKELAAQGTLTVDEAKLVAVWKASLERFRDWGAGVKSNTPIDERLGAIDESRLFSHETTDIENDVALATYLATVFEQGISGPLLLDQGPNFEDSKNAVLFLSGGGLSLPSRDFYFEENYKEKKEKFIVHLNNVTRLVGENRLGSGFADAVLRFETKLAEITLKPTQQRDFTKYYTITTLDGFTSGINDLKSLAEKQNNYGADSVPVVVTAKEQTRIAAFVEVIFSKINLREKLRKNFTKNYPEQDNALAERVLVFDGDYFRRVFVLLLDKENRADLKAYLQYQAIKSVSAYCSKDLDNEFFDMYLRTLRGQKEQKSDEKRTADLINEWIGFLLGKVYVSRYFAESDKKSVSDMIAEVVAVMRTSIDNNDWLTGVTKAAAKEKLDSFKTKIGFPDVWRTYDNLVFGEDNQESLWSMKKKVSAFILQKDFWEHVNTPVDKTEWGMTPQTVNAYYNPLDNEICFPAAIIQPPFYAKNYDAITFDVDPADRAVIADDEIILAATNFGGIASVIAHEITHGFDDQGRQFDSKGNVRDWWTEEDAVLFTAKCNLMEKQKWSFFEAATGKTHWTQPKLTMGENLADLGGISLGIQVLLKRVEERQFSEEAKKAAMRVFFLSYANLWKKKAKDAFMVNQLATDPHSPGEVRANLVKNIDQFYEAFGVKEGDGMYLAPAERVVMW</sequence>
<gene>
    <name evidence="10" type="ORF">HK100_010158</name>
</gene>
<dbReference type="EMBL" id="JADGJH010000055">
    <property type="protein sequence ID" value="KAJ3140365.1"/>
    <property type="molecule type" value="Genomic_DNA"/>
</dbReference>
<dbReference type="PANTHER" id="PTHR11733:SF167">
    <property type="entry name" value="FI17812P1-RELATED"/>
    <property type="match status" value="1"/>
</dbReference>
<evidence type="ECO:0000256" key="6">
    <source>
        <dbReference type="ARBA" id="ARBA00022833"/>
    </source>
</evidence>
<reference evidence="10" key="1">
    <citation type="submission" date="2020-05" db="EMBL/GenBank/DDBJ databases">
        <title>Phylogenomic resolution of chytrid fungi.</title>
        <authorList>
            <person name="Stajich J.E."/>
            <person name="Amses K."/>
            <person name="Simmons R."/>
            <person name="Seto K."/>
            <person name="Myers J."/>
            <person name="Bonds A."/>
            <person name="Quandt C.A."/>
            <person name="Barry K."/>
            <person name="Liu P."/>
            <person name="Grigoriev I."/>
            <person name="Longcore J.E."/>
            <person name="James T.Y."/>
        </authorList>
    </citation>
    <scope>NUCLEOTIDE SEQUENCE</scope>
    <source>
        <strain evidence="10">JEL0513</strain>
    </source>
</reference>
<dbReference type="Pfam" id="PF01431">
    <property type="entry name" value="Peptidase_M13"/>
    <property type="match status" value="2"/>
</dbReference>
<dbReference type="Gene3D" id="3.40.390.10">
    <property type="entry name" value="Collagenase (Catalytic Domain)"/>
    <property type="match status" value="1"/>
</dbReference>
<keyword evidence="11" id="KW-1185">Reference proteome</keyword>
<dbReference type="AlphaFoldDB" id="A0AAD5XH22"/>
<keyword evidence="4" id="KW-0479">Metal-binding</keyword>
<evidence type="ECO:0000259" key="8">
    <source>
        <dbReference type="Pfam" id="PF01431"/>
    </source>
</evidence>
<dbReference type="InterPro" id="IPR024079">
    <property type="entry name" value="MetalloPept_cat_dom_sf"/>
</dbReference>
<organism evidence="10 11">
    <name type="scientific">Physocladia obscura</name>
    <dbReference type="NCBI Taxonomy" id="109957"/>
    <lineage>
        <taxon>Eukaryota</taxon>
        <taxon>Fungi</taxon>
        <taxon>Fungi incertae sedis</taxon>
        <taxon>Chytridiomycota</taxon>
        <taxon>Chytridiomycota incertae sedis</taxon>
        <taxon>Chytridiomycetes</taxon>
        <taxon>Chytridiales</taxon>
        <taxon>Chytriomycetaceae</taxon>
        <taxon>Physocladia</taxon>
    </lineage>
</organism>
<dbReference type="PROSITE" id="PS51885">
    <property type="entry name" value="NEPRILYSIN"/>
    <property type="match status" value="1"/>
</dbReference>
<feature type="domain" description="Peptidase M13 C-terminal" evidence="8">
    <location>
        <begin position="577"/>
        <end position="605"/>
    </location>
</feature>
<dbReference type="GO" id="GO:0016485">
    <property type="term" value="P:protein processing"/>
    <property type="evidence" value="ECO:0007669"/>
    <property type="project" value="TreeGrafter"/>
</dbReference>
<dbReference type="PANTHER" id="PTHR11733">
    <property type="entry name" value="ZINC METALLOPROTEASE FAMILY M13 NEPRILYSIN-RELATED"/>
    <property type="match status" value="1"/>
</dbReference>
<dbReference type="Gene3D" id="1.10.1380.10">
    <property type="entry name" value="Neutral endopeptidase , domain2"/>
    <property type="match status" value="1"/>
</dbReference>
<evidence type="ECO:0000256" key="1">
    <source>
        <dbReference type="ARBA" id="ARBA00001947"/>
    </source>
</evidence>
<accession>A0AAD5XH22</accession>
<dbReference type="PRINTS" id="PR00786">
    <property type="entry name" value="NEPRILYSIN"/>
</dbReference>
<dbReference type="GO" id="GO:0005886">
    <property type="term" value="C:plasma membrane"/>
    <property type="evidence" value="ECO:0007669"/>
    <property type="project" value="TreeGrafter"/>
</dbReference>
<dbReference type="CDD" id="cd08662">
    <property type="entry name" value="M13"/>
    <property type="match status" value="1"/>
</dbReference>
<dbReference type="InterPro" id="IPR008753">
    <property type="entry name" value="Peptidase_M13_N"/>
</dbReference>
<dbReference type="GO" id="GO:0046872">
    <property type="term" value="F:metal ion binding"/>
    <property type="evidence" value="ECO:0007669"/>
    <property type="project" value="UniProtKB-KW"/>
</dbReference>
<dbReference type="GO" id="GO:0004222">
    <property type="term" value="F:metalloendopeptidase activity"/>
    <property type="evidence" value="ECO:0007669"/>
    <property type="project" value="InterPro"/>
</dbReference>
<dbReference type="Proteomes" id="UP001211907">
    <property type="component" value="Unassembled WGS sequence"/>
</dbReference>
<comment type="cofactor">
    <cofactor evidence="1">
        <name>Zn(2+)</name>
        <dbReference type="ChEBI" id="CHEBI:29105"/>
    </cofactor>
</comment>
<evidence type="ECO:0000259" key="9">
    <source>
        <dbReference type="Pfam" id="PF05649"/>
    </source>
</evidence>
<evidence type="ECO:0008006" key="12">
    <source>
        <dbReference type="Google" id="ProtNLM"/>
    </source>
</evidence>
<evidence type="ECO:0000313" key="11">
    <source>
        <dbReference type="Proteomes" id="UP001211907"/>
    </source>
</evidence>
<dbReference type="SUPFAM" id="SSF55486">
    <property type="entry name" value="Metalloproteases ('zincins'), catalytic domain"/>
    <property type="match status" value="1"/>
</dbReference>